<evidence type="ECO:0000313" key="3">
    <source>
        <dbReference type="Proteomes" id="UP001172778"/>
    </source>
</evidence>
<evidence type="ECO:0000313" key="2">
    <source>
        <dbReference type="EMBL" id="MDK2125751.1"/>
    </source>
</evidence>
<keyword evidence="1" id="KW-1133">Transmembrane helix</keyword>
<keyword evidence="1" id="KW-0812">Transmembrane</keyword>
<organism evidence="2 3">
    <name type="scientific">Parachitinimonas caeni</name>
    <dbReference type="NCBI Taxonomy" id="3031301"/>
    <lineage>
        <taxon>Bacteria</taxon>
        <taxon>Pseudomonadati</taxon>
        <taxon>Pseudomonadota</taxon>
        <taxon>Betaproteobacteria</taxon>
        <taxon>Neisseriales</taxon>
        <taxon>Chitinibacteraceae</taxon>
        <taxon>Parachitinimonas</taxon>
    </lineage>
</organism>
<keyword evidence="1" id="KW-0472">Membrane</keyword>
<feature type="transmembrane region" description="Helical" evidence="1">
    <location>
        <begin position="220"/>
        <end position="239"/>
    </location>
</feature>
<feature type="transmembrane region" description="Helical" evidence="1">
    <location>
        <begin position="12"/>
        <end position="33"/>
    </location>
</feature>
<dbReference type="Proteomes" id="UP001172778">
    <property type="component" value="Unassembled WGS sequence"/>
</dbReference>
<feature type="transmembrane region" description="Helical" evidence="1">
    <location>
        <begin position="277"/>
        <end position="296"/>
    </location>
</feature>
<gene>
    <name evidence="2" type="ORF">PZA18_16980</name>
</gene>
<proteinExistence type="predicted"/>
<evidence type="ECO:0000256" key="1">
    <source>
        <dbReference type="SAM" id="Phobius"/>
    </source>
</evidence>
<feature type="transmembrane region" description="Helical" evidence="1">
    <location>
        <begin position="146"/>
        <end position="172"/>
    </location>
</feature>
<reference evidence="2" key="1">
    <citation type="submission" date="2023-03" db="EMBL/GenBank/DDBJ databases">
        <title>Chitinimonas shenzhenensis gen. nov., sp. nov., a novel member of family Burkholderiaceae isolated from activated sludge collected in Shen Zhen, China.</title>
        <authorList>
            <person name="Wang X."/>
        </authorList>
    </citation>
    <scope>NUCLEOTIDE SEQUENCE</scope>
    <source>
        <strain evidence="2">DQS-5</strain>
    </source>
</reference>
<feature type="transmembrane region" description="Helical" evidence="1">
    <location>
        <begin position="87"/>
        <end position="106"/>
    </location>
</feature>
<keyword evidence="3" id="KW-1185">Reference proteome</keyword>
<accession>A0ABT7E0B0</accession>
<feature type="transmembrane region" description="Helical" evidence="1">
    <location>
        <begin position="53"/>
        <end position="75"/>
    </location>
</feature>
<feature type="transmembrane region" description="Helical" evidence="1">
    <location>
        <begin position="245"/>
        <end position="265"/>
    </location>
</feature>
<dbReference type="RefSeq" id="WP_284102060.1">
    <property type="nucleotide sequence ID" value="NZ_JARRAF010000023.1"/>
</dbReference>
<protein>
    <submittedName>
        <fullName evidence="2">Permease</fullName>
    </submittedName>
</protein>
<feature type="transmembrane region" description="Helical" evidence="1">
    <location>
        <begin position="369"/>
        <end position="393"/>
    </location>
</feature>
<sequence>MLSYDAAPPFSAPLRFFLTAPIFGMLAGLGLLLAGDLALSSRWTPQALALTHLFTLGCLGQVMLGALIQILPVLAGCSLPQPKRFAWLTHLGLTAGALILAGGFWFGSPSSLQAAVGILVPVLLGFVGLTLYALMRAPHADASGKAIRWALLSLLATVLLGGSLGALLGWGLSIPLQATLHLHAAWGLGGWLIGLVGAVAFRVVPMFQLTPPYPPRFERFWAPALQCALCLLTVAMILQAPWLGLISHLLLAAALIALAGMTYRLQRQSRRPQDVTTRFWSMAMLSLLTTVGLGIAELAGLQHPALPVLLGTVLMAGFGLSVISGMLYKIVPFLAWLHLQRAAQRRYAIPNMRQILAEPAMQQQLHSHWIALVLLMAAACGIPVCSWLGGMALCVSQGWLLRNLIIATRLYTVTRQRIALALHQDGLPSRLC</sequence>
<comment type="caution">
    <text evidence="2">The sequence shown here is derived from an EMBL/GenBank/DDBJ whole genome shotgun (WGS) entry which is preliminary data.</text>
</comment>
<feature type="transmembrane region" description="Helical" evidence="1">
    <location>
        <begin position="184"/>
        <end position="204"/>
    </location>
</feature>
<dbReference type="EMBL" id="JARRAF010000023">
    <property type="protein sequence ID" value="MDK2125751.1"/>
    <property type="molecule type" value="Genomic_DNA"/>
</dbReference>
<name>A0ABT7E0B0_9NEIS</name>
<feature type="transmembrane region" description="Helical" evidence="1">
    <location>
        <begin position="308"/>
        <end position="337"/>
    </location>
</feature>
<feature type="transmembrane region" description="Helical" evidence="1">
    <location>
        <begin position="112"/>
        <end position="134"/>
    </location>
</feature>